<feature type="binding site" evidence="14">
    <location>
        <position position="143"/>
    </location>
    <ligand>
        <name>ATP</name>
        <dbReference type="ChEBI" id="CHEBI:30616"/>
    </ligand>
</feature>
<dbReference type="GO" id="GO:0006450">
    <property type="term" value="P:regulation of translational fidelity"/>
    <property type="evidence" value="ECO:0007669"/>
    <property type="project" value="TreeGrafter"/>
</dbReference>
<dbReference type="GO" id="GO:0008033">
    <property type="term" value="P:tRNA processing"/>
    <property type="evidence" value="ECO:0007669"/>
    <property type="project" value="UniProtKB-KW"/>
</dbReference>
<dbReference type="RefSeq" id="WP_268150999.1">
    <property type="nucleotide sequence ID" value="NZ_JAPPUW010000010.1"/>
</dbReference>
<feature type="binding site" evidence="14">
    <location>
        <position position="54"/>
    </location>
    <ligand>
        <name>ATP</name>
        <dbReference type="ChEBI" id="CHEBI:30616"/>
    </ligand>
</feature>
<comment type="caution">
    <text evidence="16">The sequence shown here is derived from an EMBL/GenBank/DDBJ whole genome shotgun (WGS) entry which is preliminary data.</text>
</comment>
<evidence type="ECO:0000256" key="12">
    <source>
        <dbReference type="ARBA" id="ARBA00048366"/>
    </source>
</evidence>
<dbReference type="GO" id="GO:0003725">
    <property type="term" value="F:double-stranded RNA binding"/>
    <property type="evidence" value="ECO:0007669"/>
    <property type="project" value="UniProtKB-UniRule"/>
</dbReference>
<feature type="binding site" evidence="14">
    <location>
        <position position="117"/>
    </location>
    <ligand>
        <name>L-threonine</name>
        <dbReference type="ChEBI" id="CHEBI:57926"/>
    </ligand>
</feature>
<keyword evidence="6 13" id="KW-0808">Transferase</keyword>
<accession>A0A9X4LFJ2</accession>
<feature type="binding site" evidence="14">
    <location>
        <position position="180"/>
    </location>
    <ligand>
        <name>L-threonine</name>
        <dbReference type="ChEBI" id="CHEBI:57926"/>
    </ligand>
</feature>
<feature type="binding site" evidence="14">
    <location>
        <position position="63"/>
    </location>
    <ligand>
        <name>ATP</name>
        <dbReference type="ChEBI" id="CHEBI:30616"/>
    </ligand>
</feature>
<gene>
    <name evidence="16" type="ORF">EXJ73_08790</name>
</gene>
<dbReference type="InterPro" id="IPR038385">
    <property type="entry name" value="Sua5/YwlC_C"/>
</dbReference>
<keyword evidence="10 13" id="KW-0067">ATP-binding</keyword>
<dbReference type="InterPro" id="IPR010923">
    <property type="entry name" value="T(6)A37_SUA5"/>
</dbReference>
<evidence type="ECO:0000256" key="9">
    <source>
        <dbReference type="ARBA" id="ARBA00022741"/>
    </source>
</evidence>
<feature type="binding site" evidence="14">
    <location>
        <position position="141"/>
    </location>
    <ligand>
        <name>L-threonine</name>
        <dbReference type="ChEBI" id="CHEBI:57926"/>
    </ligand>
</feature>
<dbReference type="PIRSF" id="PIRSF004930">
    <property type="entry name" value="Tln_factor_SUA5"/>
    <property type="match status" value="1"/>
</dbReference>
<evidence type="ECO:0000256" key="8">
    <source>
        <dbReference type="ARBA" id="ARBA00022695"/>
    </source>
</evidence>
<dbReference type="EMBL" id="SGUG01000010">
    <property type="protein sequence ID" value="MDG0862565.1"/>
    <property type="molecule type" value="Genomic_DNA"/>
</dbReference>
<dbReference type="SUPFAM" id="SSF55821">
    <property type="entry name" value="YrdC/RibB"/>
    <property type="match status" value="1"/>
</dbReference>
<keyword evidence="17" id="KW-1185">Reference proteome</keyword>
<evidence type="ECO:0000313" key="16">
    <source>
        <dbReference type="EMBL" id="MDG0862565.1"/>
    </source>
</evidence>
<dbReference type="PROSITE" id="PS51163">
    <property type="entry name" value="YRDC"/>
    <property type="match status" value="1"/>
</dbReference>
<dbReference type="PANTHER" id="PTHR17490:SF16">
    <property type="entry name" value="THREONYLCARBAMOYL-AMP SYNTHASE"/>
    <property type="match status" value="1"/>
</dbReference>
<comment type="subcellular location">
    <subcellularLocation>
        <location evidence="1 13">Cytoplasm</location>
    </subcellularLocation>
</comment>
<evidence type="ECO:0000259" key="15">
    <source>
        <dbReference type="PROSITE" id="PS51163"/>
    </source>
</evidence>
<evidence type="ECO:0000256" key="13">
    <source>
        <dbReference type="PIRNR" id="PIRNR004930"/>
    </source>
</evidence>
<dbReference type="GO" id="GO:0005524">
    <property type="term" value="F:ATP binding"/>
    <property type="evidence" value="ECO:0007669"/>
    <property type="project" value="UniProtKB-UniRule"/>
</dbReference>
<keyword evidence="9 13" id="KW-0547">Nucleotide-binding</keyword>
<feature type="domain" description="YrdC-like" evidence="15">
    <location>
        <begin position="9"/>
        <end position="201"/>
    </location>
</feature>
<dbReference type="InterPro" id="IPR005145">
    <property type="entry name" value="Sua5_C"/>
</dbReference>
<dbReference type="InterPro" id="IPR017945">
    <property type="entry name" value="DHBP_synth_RibB-like_a/b_dom"/>
</dbReference>
<dbReference type="Pfam" id="PF01300">
    <property type="entry name" value="Sua5_yciO_yrdC"/>
    <property type="match status" value="1"/>
</dbReference>
<dbReference type="GO" id="GO:0061710">
    <property type="term" value="F:L-threonylcarbamoyladenylate synthase"/>
    <property type="evidence" value="ECO:0007669"/>
    <property type="project" value="UniProtKB-EC"/>
</dbReference>
<evidence type="ECO:0000256" key="4">
    <source>
        <dbReference type="ARBA" id="ARBA00015492"/>
    </source>
</evidence>
<dbReference type="EC" id="2.7.7.87" evidence="3 13"/>
<protein>
    <recommendedName>
        <fullName evidence="4 13">Threonylcarbamoyl-AMP synthase</fullName>
        <shortName evidence="13">TC-AMP synthase</shortName>
        <ecNumber evidence="3 13">2.7.7.87</ecNumber>
    </recommendedName>
    <alternativeName>
        <fullName evidence="11 13">L-threonylcarbamoyladenylate synthase</fullName>
    </alternativeName>
</protein>
<evidence type="ECO:0000256" key="3">
    <source>
        <dbReference type="ARBA" id="ARBA00012584"/>
    </source>
</evidence>
<dbReference type="GO" id="GO:0005737">
    <property type="term" value="C:cytoplasm"/>
    <property type="evidence" value="ECO:0007669"/>
    <property type="project" value="UniProtKB-SubCell"/>
</dbReference>
<evidence type="ECO:0000256" key="14">
    <source>
        <dbReference type="PIRSR" id="PIRSR004930-1"/>
    </source>
</evidence>
<feature type="binding site" evidence="14">
    <location>
        <position position="151"/>
    </location>
    <ligand>
        <name>ATP</name>
        <dbReference type="ChEBI" id="CHEBI:30616"/>
    </ligand>
</feature>
<evidence type="ECO:0000256" key="7">
    <source>
        <dbReference type="ARBA" id="ARBA00022694"/>
    </source>
</evidence>
<dbReference type="Pfam" id="PF03481">
    <property type="entry name" value="Sua5_C"/>
    <property type="match status" value="1"/>
</dbReference>
<feature type="binding site" evidence="14">
    <location>
        <position position="113"/>
    </location>
    <ligand>
        <name>ATP</name>
        <dbReference type="ChEBI" id="CHEBI:30616"/>
    </ligand>
</feature>
<comment type="similarity">
    <text evidence="2 13">Belongs to the SUA5 family.</text>
</comment>
<reference evidence="16" key="1">
    <citation type="submission" date="2019-02" db="EMBL/GenBank/DDBJ databases">
        <title>Draft genome of the type strain Pelomonas aquatica CCUG 52575T.</title>
        <authorList>
            <person name="Gomila M."/>
            <person name="Lalucat J."/>
        </authorList>
    </citation>
    <scope>NUCLEOTIDE SEQUENCE</scope>
    <source>
        <strain evidence="16">CCUG 52575</strain>
    </source>
</reference>
<dbReference type="NCBIfam" id="TIGR00057">
    <property type="entry name" value="L-threonylcarbamoyladenylate synthase"/>
    <property type="match status" value="1"/>
</dbReference>
<dbReference type="GO" id="GO:0000049">
    <property type="term" value="F:tRNA binding"/>
    <property type="evidence" value="ECO:0007669"/>
    <property type="project" value="TreeGrafter"/>
</dbReference>
<dbReference type="PANTHER" id="PTHR17490">
    <property type="entry name" value="SUA5"/>
    <property type="match status" value="1"/>
</dbReference>
<evidence type="ECO:0000256" key="5">
    <source>
        <dbReference type="ARBA" id="ARBA00022490"/>
    </source>
</evidence>
<feature type="binding site" evidence="14">
    <location>
        <position position="31"/>
    </location>
    <ligand>
        <name>L-threonine</name>
        <dbReference type="ChEBI" id="CHEBI:57926"/>
    </ligand>
</feature>
<organism evidence="16 17">
    <name type="scientific">Pelomonas aquatica</name>
    <dbReference type="NCBI Taxonomy" id="431058"/>
    <lineage>
        <taxon>Bacteria</taxon>
        <taxon>Pseudomonadati</taxon>
        <taxon>Pseudomonadota</taxon>
        <taxon>Betaproteobacteria</taxon>
        <taxon>Burkholderiales</taxon>
        <taxon>Sphaerotilaceae</taxon>
        <taxon>Roseateles</taxon>
    </lineage>
</organism>
<keyword evidence="7 13" id="KW-0819">tRNA processing</keyword>
<evidence type="ECO:0000256" key="6">
    <source>
        <dbReference type="ARBA" id="ARBA00022679"/>
    </source>
</evidence>
<evidence type="ECO:0000256" key="10">
    <source>
        <dbReference type="ARBA" id="ARBA00022840"/>
    </source>
</evidence>
<dbReference type="Gene3D" id="3.90.870.10">
    <property type="entry name" value="DHBP synthase"/>
    <property type="match status" value="1"/>
</dbReference>
<dbReference type="Gene3D" id="3.40.50.11030">
    <property type="entry name" value="Threonylcarbamoyl-AMP synthase, C-terminal domain"/>
    <property type="match status" value="1"/>
</dbReference>
<sequence>MLLLPGNDPAAVQAAARRLADGELLGLPTETVYGLAARADRDAAVARIFAAKGRPSDHPLIVHVLDAAGAEPFADHLPATARRLMDAFWPGPLTVIVPRRLGVAEAAAGGQATVALRSPAHPVARAVLAAARELGVQGVAAPSANRFGRVSPTLARHVVEEFGPGLMVLDGGACEVGIESSIVDCSRSDTHRPALLRPGLIGAARIEAVLGVALAAPDAQAPRASGTLAAHYAPAARVRLLDAERLALRLAAAAAGASLEGVAVYSRAQPPGGLAWKWQALPADPAAAAHELFAVLRALDAAGAREIWVEAPPRDPAWDGVRDRLSRAAAAFTD</sequence>
<feature type="binding site" evidence="14">
    <location>
        <position position="197"/>
    </location>
    <ligand>
        <name>ATP</name>
        <dbReference type="ChEBI" id="CHEBI:30616"/>
    </ligand>
</feature>
<evidence type="ECO:0000256" key="1">
    <source>
        <dbReference type="ARBA" id="ARBA00004496"/>
    </source>
</evidence>
<dbReference type="Proteomes" id="UP001152766">
    <property type="component" value="Unassembled WGS sequence"/>
</dbReference>
<evidence type="ECO:0000256" key="11">
    <source>
        <dbReference type="ARBA" id="ARBA00029774"/>
    </source>
</evidence>
<name>A0A9X4LFJ2_9BURK</name>
<evidence type="ECO:0000256" key="2">
    <source>
        <dbReference type="ARBA" id="ARBA00007663"/>
    </source>
</evidence>
<keyword evidence="8 13" id="KW-0548">Nucleotidyltransferase</keyword>
<comment type="catalytic activity">
    <reaction evidence="12 13">
        <text>L-threonine + hydrogencarbonate + ATP = L-threonylcarbamoyladenylate + diphosphate + H2O</text>
        <dbReference type="Rhea" id="RHEA:36407"/>
        <dbReference type="ChEBI" id="CHEBI:15377"/>
        <dbReference type="ChEBI" id="CHEBI:17544"/>
        <dbReference type="ChEBI" id="CHEBI:30616"/>
        <dbReference type="ChEBI" id="CHEBI:33019"/>
        <dbReference type="ChEBI" id="CHEBI:57926"/>
        <dbReference type="ChEBI" id="CHEBI:73682"/>
        <dbReference type="EC" id="2.7.7.87"/>
    </reaction>
</comment>
<dbReference type="InterPro" id="IPR006070">
    <property type="entry name" value="Sua5-like_dom"/>
</dbReference>
<feature type="binding site" evidence="14">
    <location>
        <position position="232"/>
    </location>
    <ligand>
        <name>ATP</name>
        <dbReference type="ChEBI" id="CHEBI:30616"/>
    </ligand>
</feature>
<evidence type="ECO:0000313" key="17">
    <source>
        <dbReference type="Proteomes" id="UP001152766"/>
    </source>
</evidence>
<dbReference type="InterPro" id="IPR050156">
    <property type="entry name" value="TC-AMP_synthase_SUA5"/>
</dbReference>
<keyword evidence="5 13" id="KW-0963">Cytoplasm</keyword>
<comment type="function">
    <text evidence="13">Required for the formation of a threonylcarbamoyl group on adenosine at position 37 (t(6)A37) in tRNAs that read codons beginning with adenine.</text>
</comment>
<proteinExistence type="inferred from homology"/>
<dbReference type="AlphaFoldDB" id="A0A9X4LFJ2"/>